<gene>
    <name evidence="1" type="ordered locus">Dtox_3848</name>
</gene>
<name>C8VXF6_DESAS</name>
<dbReference type="AlphaFoldDB" id="C8VXF6"/>
<protein>
    <submittedName>
        <fullName evidence="1">Uncharacterized protein</fullName>
    </submittedName>
</protein>
<dbReference type="HOGENOM" id="CLU_3288427_0_0_9"/>
<dbReference type="Proteomes" id="UP000002217">
    <property type="component" value="Chromosome"/>
</dbReference>
<proteinExistence type="predicted"/>
<evidence type="ECO:0000313" key="2">
    <source>
        <dbReference type="Proteomes" id="UP000002217"/>
    </source>
</evidence>
<dbReference type="KEGG" id="dae:Dtox_3848"/>
<sequence length="40" mass="4700">MGFQERFSIKLYTIINEQNLSDYLPCKKRDEFVIIADSSS</sequence>
<organism evidence="1 2">
    <name type="scientific">Desulfofarcimen acetoxidans (strain ATCC 49208 / DSM 771 / KCTC 5769 / VKM B-1644 / 5575)</name>
    <name type="common">Desulfotomaculum acetoxidans</name>
    <dbReference type="NCBI Taxonomy" id="485916"/>
    <lineage>
        <taxon>Bacteria</taxon>
        <taxon>Bacillati</taxon>
        <taxon>Bacillota</taxon>
        <taxon>Clostridia</taxon>
        <taxon>Eubacteriales</taxon>
        <taxon>Peptococcaceae</taxon>
        <taxon>Desulfofarcimen</taxon>
    </lineage>
</organism>
<reference evidence="1 2" key="1">
    <citation type="journal article" date="2009" name="Stand. Genomic Sci.">
        <title>Complete genome sequence of Desulfotomaculum acetoxidans type strain (5575).</title>
        <authorList>
            <person name="Spring S."/>
            <person name="Lapidus A."/>
            <person name="Schroder M."/>
            <person name="Gleim D."/>
            <person name="Sims D."/>
            <person name="Meincke L."/>
            <person name="Glavina Del Rio T."/>
            <person name="Tice H."/>
            <person name="Copeland A."/>
            <person name="Cheng J.F."/>
            <person name="Lucas S."/>
            <person name="Chen F."/>
            <person name="Nolan M."/>
            <person name="Bruce D."/>
            <person name="Goodwin L."/>
            <person name="Pitluck S."/>
            <person name="Ivanova N."/>
            <person name="Mavromatis K."/>
            <person name="Mikhailova N."/>
            <person name="Pati A."/>
            <person name="Chen A."/>
            <person name="Palaniappan K."/>
            <person name="Land M."/>
            <person name="Hauser L."/>
            <person name="Chang Y.J."/>
            <person name="Jeffries C.D."/>
            <person name="Chain P."/>
            <person name="Saunders E."/>
            <person name="Brettin T."/>
            <person name="Detter J.C."/>
            <person name="Goker M."/>
            <person name="Bristow J."/>
            <person name="Eisen J.A."/>
            <person name="Markowitz V."/>
            <person name="Hugenholtz P."/>
            <person name="Kyrpides N.C."/>
            <person name="Klenk H.P."/>
            <person name="Han C."/>
        </authorList>
    </citation>
    <scope>NUCLEOTIDE SEQUENCE [LARGE SCALE GENOMIC DNA]</scope>
    <source>
        <strain evidence="2">ATCC 49208 / DSM 771 / VKM B-1644</strain>
    </source>
</reference>
<dbReference type="EMBL" id="CP001720">
    <property type="protein sequence ID" value="ACV64552.1"/>
    <property type="molecule type" value="Genomic_DNA"/>
</dbReference>
<keyword evidence="2" id="KW-1185">Reference proteome</keyword>
<evidence type="ECO:0000313" key="1">
    <source>
        <dbReference type="EMBL" id="ACV64552.1"/>
    </source>
</evidence>
<accession>C8VXF6</accession>